<evidence type="ECO:0000313" key="4">
    <source>
        <dbReference type="Proteomes" id="UP000552709"/>
    </source>
</evidence>
<name>A0A7W8NHZ6_9DEIO</name>
<feature type="transmembrane region" description="Helical" evidence="1">
    <location>
        <begin position="42"/>
        <end position="61"/>
    </location>
</feature>
<keyword evidence="1" id="KW-1133">Transmembrane helix</keyword>
<feature type="transmembrane region" description="Helical" evidence="1">
    <location>
        <begin position="12"/>
        <end position="30"/>
    </location>
</feature>
<dbReference type="InterPro" id="IPR025509">
    <property type="entry name" value="DUF4396"/>
</dbReference>
<organism evidence="3 4">
    <name type="scientific">Deinococcus humi</name>
    <dbReference type="NCBI Taxonomy" id="662880"/>
    <lineage>
        <taxon>Bacteria</taxon>
        <taxon>Thermotogati</taxon>
        <taxon>Deinococcota</taxon>
        <taxon>Deinococci</taxon>
        <taxon>Deinococcales</taxon>
        <taxon>Deinococcaceae</taxon>
        <taxon>Deinococcus</taxon>
    </lineage>
</organism>
<evidence type="ECO:0000313" key="3">
    <source>
        <dbReference type="EMBL" id="MBB5366405.1"/>
    </source>
</evidence>
<proteinExistence type="predicted"/>
<sequence>MTAGVNLDLILAAWFGLTALSVAYVAWDAFTRNPELKVMKWGWLLVTLYTGPVGAALYILACQEPIPGTHETFIQPLWKQGLGSTIHCMAGDATGIIVAAAITMALGLPMWLDVISEYVFGFLFGLLVFQALFMRDMLGGSYLWAVRRSFLPEWLSMNAVMAGMIPTMVILMSRDIRAMEPTSLRFWGVMSLATLVGLVLAYPVNVWLVAGKLKHGMGTVRALGQGGHDLATEQRATEPPMGLAAANTHATMKGM</sequence>
<dbReference type="Pfam" id="PF14342">
    <property type="entry name" value="DUF4396"/>
    <property type="match status" value="1"/>
</dbReference>
<keyword evidence="1" id="KW-0472">Membrane</keyword>
<dbReference type="RefSeq" id="WP_184138401.1">
    <property type="nucleotide sequence ID" value="NZ_JACHFL010000040.1"/>
</dbReference>
<comment type="caution">
    <text evidence="3">The sequence shown here is derived from an EMBL/GenBank/DDBJ whole genome shotgun (WGS) entry which is preliminary data.</text>
</comment>
<protein>
    <recommendedName>
        <fullName evidence="2">DUF4396 domain-containing protein</fullName>
    </recommendedName>
</protein>
<keyword evidence="1" id="KW-0812">Transmembrane</keyword>
<dbReference type="EMBL" id="JACHFL010000040">
    <property type="protein sequence ID" value="MBB5366405.1"/>
    <property type="molecule type" value="Genomic_DNA"/>
</dbReference>
<gene>
    <name evidence="3" type="ORF">HNQ08_005534</name>
</gene>
<evidence type="ECO:0000259" key="2">
    <source>
        <dbReference type="Pfam" id="PF14342"/>
    </source>
</evidence>
<dbReference type="AlphaFoldDB" id="A0A7W8NHZ6"/>
<feature type="domain" description="DUF4396" evidence="2">
    <location>
        <begin position="78"/>
        <end position="213"/>
    </location>
</feature>
<accession>A0A7W8NHZ6</accession>
<feature type="transmembrane region" description="Helical" evidence="1">
    <location>
        <begin position="81"/>
        <end position="106"/>
    </location>
</feature>
<reference evidence="3 4" key="1">
    <citation type="submission" date="2020-08" db="EMBL/GenBank/DDBJ databases">
        <title>Genomic Encyclopedia of Type Strains, Phase IV (KMG-IV): sequencing the most valuable type-strain genomes for metagenomic binning, comparative biology and taxonomic classification.</title>
        <authorList>
            <person name="Goeker M."/>
        </authorList>
    </citation>
    <scope>NUCLEOTIDE SEQUENCE [LARGE SCALE GENOMIC DNA]</scope>
    <source>
        <strain evidence="3 4">DSM 27939</strain>
    </source>
</reference>
<evidence type="ECO:0000256" key="1">
    <source>
        <dbReference type="SAM" id="Phobius"/>
    </source>
</evidence>
<dbReference type="Proteomes" id="UP000552709">
    <property type="component" value="Unassembled WGS sequence"/>
</dbReference>
<feature type="transmembrane region" description="Helical" evidence="1">
    <location>
        <begin position="184"/>
        <end position="204"/>
    </location>
</feature>
<feature type="transmembrane region" description="Helical" evidence="1">
    <location>
        <begin position="118"/>
        <end position="134"/>
    </location>
</feature>
<feature type="transmembrane region" description="Helical" evidence="1">
    <location>
        <begin position="154"/>
        <end position="172"/>
    </location>
</feature>
<keyword evidence="4" id="KW-1185">Reference proteome</keyword>